<keyword evidence="2" id="KW-1133">Transmembrane helix</keyword>
<feature type="compositionally biased region" description="Acidic residues" evidence="1">
    <location>
        <begin position="481"/>
        <end position="490"/>
    </location>
</feature>
<feature type="domain" description="NodB homology" evidence="3">
    <location>
        <begin position="38"/>
        <end position="224"/>
    </location>
</feature>
<dbReference type="Pfam" id="PF22790">
    <property type="entry name" value="YkoP"/>
    <property type="match status" value="1"/>
</dbReference>
<reference evidence="4 5" key="1">
    <citation type="submission" date="2020-08" db="EMBL/GenBank/DDBJ databases">
        <title>Cohnella phylogeny.</title>
        <authorList>
            <person name="Dunlap C."/>
        </authorList>
    </citation>
    <scope>NUCLEOTIDE SEQUENCE [LARGE SCALE GENOMIC DNA]</scope>
    <source>
        <strain evidence="4 5">DSM 28246</strain>
    </source>
</reference>
<dbReference type="CDD" id="cd10959">
    <property type="entry name" value="CE4_NodB_like_3"/>
    <property type="match status" value="1"/>
</dbReference>
<keyword evidence="2" id="KW-0472">Membrane</keyword>
<dbReference type="InterPro" id="IPR011330">
    <property type="entry name" value="Glyco_hydro/deAcase_b/a-brl"/>
</dbReference>
<dbReference type="InterPro" id="IPR054467">
    <property type="entry name" value="YkoP-like_dom"/>
</dbReference>
<dbReference type="Pfam" id="PF01522">
    <property type="entry name" value="Polysacc_deac_1"/>
    <property type="match status" value="1"/>
</dbReference>
<organism evidence="4 5">
    <name type="scientific">Cohnella nanjingensis</name>
    <dbReference type="NCBI Taxonomy" id="1387779"/>
    <lineage>
        <taxon>Bacteria</taxon>
        <taxon>Bacillati</taxon>
        <taxon>Bacillota</taxon>
        <taxon>Bacilli</taxon>
        <taxon>Bacillales</taxon>
        <taxon>Paenibacillaceae</taxon>
        <taxon>Cohnella</taxon>
    </lineage>
</organism>
<name>A0A7X0RUR1_9BACL</name>
<feature type="transmembrane region" description="Helical" evidence="2">
    <location>
        <begin position="6"/>
        <end position="26"/>
    </location>
</feature>
<dbReference type="RefSeq" id="WP_185671764.1">
    <property type="nucleotide sequence ID" value="NZ_JACJVP010000042.1"/>
</dbReference>
<dbReference type="EMBL" id="JACJVP010000042">
    <property type="protein sequence ID" value="MBB6673911.1"/>
    <property type="molecule type" value="Genomic_DNA"/>
</dbReference>
<gene>
    <name evidence="4" type="ORF">H7C19_24815</name>
</gene>
<dbReference type="Gene3D" id="3.20.20.370">
    <property type="entry name" value="Glycoside hydrolase/deacetylase"/>
    <property type="match status" value="1"/>
</dbReference>
<evidence type="ECO:0000256" key="1">
    <source>
        <dbReference type="SAM" id="MobiDB-lite"/>
    </source>
</evidence>
<dbReference type="GO" id="GO:0016810">
    <property type="term" value="F:hydrolase activity, acting on carbon-nitrogen (but not peptide) bonds"/>
    <property type="evidence" value="ECO:0007669"/>
    <property type="project" value="InterPro"/>
</dbReference>
<evidence type="ECO:0000313" key="5">
    <source>
        <dbReference type="Proteomes" id="UP000547209"/>
    </source>
</evidence>
<feature type="region of interest" description="Disordered" evidence="1">
    <location>
        <begin position="450"/>
        <end position="490"/>
    </location>
</feature>
<accession>A0A7X0RUR1</accession>
<comment type="caution">
    <text evidence="4">The sequence shown here is derived from an EMBL/GenBank/DDBJ whole genome shotgun (WGS) entry which is preliminary data.</text>
</comment>
<dbReference type="AlphaFoldDB" id="A0A7X0RUR1"/>
<dbReference type="InterPro" id="IPR002509">
    <property type="entry name" value="NODB_dom"/>
</dbReference>
<dbReference type="PANTHER" id="PTHR10587">
    <property type="entry name" value="GLYCOSYL TRANSFERASE-RELATED"/>
    <property type="match status" value="1"/>
</dbReference>
<evidence type="ECO:0000259" key="3">
    <source>
        <dbReference type="PROSITE" id="PS51677"/>
    </source>
</evidence>
<proteinExistence type="predicted"/>
<dbReference type="Proteomes" id="UP000547209">
    <property type="component" value="Unassembled WGS sequence"/>
</dbReference>
<dbReference type="PANTHER" id="PTHR10587:SF137">
    <property type="entry name" value="4-DEOXY-4-FORMAMIDO-L-ARABINOSE-PHOSPHOUNDECAPRENOL DEFORMYLASE ARND-RELATED"/>
    <property type="match status" value="1"/>
</dbReference>
<sequence length="490" mass="56199">MDKILWWGFYFLTFYAFLPGIFSRIFGFRVFSRGITDREVALTFDDGPDPVYTPKLLDLLKRHGAKATFFVVGSHAEKHPELIKRIHDEGHVIGIHNYVHRSNWIMRPKTVKRQVHRTSDIVKSITGERPKYYRPPWGIVNIFDFANKGSLQIVLWTSMFGDWKQRVGAERLYQKMRRKLQPGQVLLLHDCGDTFGADHDAPANTIAALERILNDGREMGLRFVSVDQMIETTAQARANRTAARRGDAVAAGPAESASSPAVHRPSWFKRVVVALWMKWERVFQWLFRLRSVGDGSAFHYRVVKYGGPELLLKEGEVLRRGDYVMEIHFVNKMMYELGMTSRSEVHTAIRVIQKVKQSLPEMAQELADAPHGSEIKALYGVSMINRGSEGLGFETFDLPKGLFSLMTNWYLRLLTAIIHPEGRTRVKKHGERLMPRALIMRRDVLVEWGAKAQSEPRSERRPQQAKVATKTSAYEERMDFSEEEPVGDTV</sequence>
<dbReference type="SUPFAM" id="SSF88713">
    <property type="entry name" value="Glycoside hydrolase/deacetylase"/>
    <property type="match status" value="1"/>
</dbReference>
<keyword evidence="5" id="KW-1185">Reference proteome</keyword>
<evidence type="ECO:0000313" key="4">
    <source>
        <dbReference type="EMBL" id="MBB6673911.1"/>
    </source>
</evidence>
<protein>
    <submittedName>
        <fullName evidence="4">Polysaccharide deacetylase family protein</fullName>
    </submittedName>
</protein>
<dbReference type="GO" id="GO:0005975">
    <property type="term" value="P:carbohydrate metabolic process"/>
    <property type="evidence" value="ECO:0007669"/>
    <property type="project" value="InterPro"/>
</dbReference>
<dbReference type="PROSITE" id="PS51677">
    <property type="entry name" value="NODB"/>
    <property type="match status" value="1"/>
</dbReference>
<keyword evidence="2" id="KW-0812">Transmembrane</keyword>
<evidence type="ECO:0000256" key="2">
    <source>
        <dbReference type="SAM" id="Phobius"/>
    </source>
</evidence>
<dbReference type="InterPro" id="IPR050248">
    <property type="entry name" value="Polysacc_deacetylase_ArnD"/>
</dbReference>